<reference evidence="1" key="1">
    <citation type="submission" date="2014-11" db="EMBL/GenBank/DDBJ databases">
        <authorList>
            <person name="Amaro Gonzalez C."/>
        </authorList>
    </citation>
    <scope>NUCLEOTIDE SEQUENCE</scope>
</reference>
<name>A0A0E9WU20_ANGAN</name>
<protein>
    <submittedName>
        <fullName evidence="1">Uncharacterized protein</fullName>
    </submittedName>
</protein>
<proteinExistence type="predicted"/>
<dbReference type="AlphaFoldDB" id="A0A0E9WU20"/>
<organism evidence="1">
    <name type="scientific">Anguilla anguilla</name>
    <name type="common">European freshwater eel</name>
    <name type="synonym">Muraena anguilla</name>
    <dbReference type="NCBI Taxonomy" id="7936"/>
    <lineage>
        <taxon>Eukaryota</taxon>
        <taxon>Metazoa</taxon>
        <taxon>Chordata</taxon>
        <taxon>Craniata</taxon>
        <taxon>Vertebrata</taxon>
        <taxon>Euteleostomi</taxon>
        <taxon>Actinopterygii</taxon>
        <taxon>Neopterygii</taxon>
        <taxon>Teleostei</taxon>
        <taxon>Anguilliformes</taxon>
        <taxon>Anguillidae</taxon>
        <taxon>Anguilla</taxon>
    </lineage>
</organism>
<sequence length="47" mass="5251">MKNKGTSEAFHLTKKDTLSKLIMAGKDLSSLNFLFCNGCFVFYGKTD</sequence>
<reference evidence="1" key="2">
    <citation type="journal article" date="2015" name="Fish Shellfish Immunol.">
        <title>Early steps in the European eel (Anguilla anguilla)-Vibrio vulnificus interaction in the gills: Role of the RtxA13 toxin.</title>
        <authorList>
            <person name="Callol A."/>
            <person name="Pajuelo D."/>
            <person name="Ebbesson L."/>
            <person name="Teles M."/>
            <person name="MacKenzie S."/>
            <person name="Amaro C."/>
        </authorList>
    </citation>
    <scope>NUCLEOTIDE SEQUENCE</scope>
</reference>
<dbReference type="EMBL" id="GBXM01015522">
    <property type="protein sequence ID" value="JAH93055.1"/>
    <property type="molecule type" value="Transcribed_RNA"/>
</dbReference>
<accession>A0A0E9WU20</accession>
<evidence type="ECO:0000313" key="1">
    <source>
        <dbReference type="EMBL" id="JAH93055.1"/>
    </source>
</evidence>